<keyword evidence="3" id="KW-0436">Ligase</keyword>
<dbReference type="GO" id="GO:0004641">
    <property type="term" value="F:phosphoribosylformylglycinamidine cyclo-ligase activity"/>
    <property type="evidence" value="ECO:0007669"/>
    <property type="project" value="UniProtKB-EC"/>
</dbReference>
<proteinExistence type="predicted"/>
<evidence type="ECO:0000256" key="3">
    <source>
        <dbReference type="ARBA" id="ARBA00022598"/>
    </source>
</evidence>
<accession>A0ABD2ZNW4</accession>
<evidence type="ECO:0000256" key="2">
    <source>
        <dbReference type="ARBA" id="ARBA00013047"/>
    </source>
</evidence>
<name>A0ABD2ZNW4_9GENT</name>
<dbReference type="Pfam" id="PF02769">
    <property type="entry name" value="AIRS_C"/>
    <property type="match status" value="1"/>
</dbReference>
<evidence type="ECO:0000256" key="5">
    <source>
        <dbReference type="ARBA" id="ARBA00022840"/>
    </source>
</evidence>
<dbReference type="InterPro" id="IPR036676">
    <property type="entry name" value="PurM-like_C_sf"/>
</dbReference>
<evidence type="ECO:0000313" key="8">
    <source>
        <dbReference type="Proteomes" id="UP001630127"/>
    </source>
</evidence>
<evidence type="ECO:0000259" key="6">
    <source>
        <dbReference type="Pfam" id="PF02769"/>
    </source>
</evidence>
<protein>
    <recommendedName>
        <fullName evidence="2">phosphoribosylformylglycinamidine cyclo-ligase</fullName>
        <ecNumber evidence="2">6.3.3.1</ecNumber>
    </recommendedName>
</protein>
<dbReference type="InterPro" id="IPR004733">
    <property type="entry name" value="PurM_cligase"/>
</dbReference>
<dbReference type="AlphaFoldDB" id="A0ABD2ZNW4"/>
<organism evidence="7 8">
    <name type="scientific">Cinchona calisaya</name>
    <dbReference type="NCBI Taxonomy" id="153742"/>
    <lineage>
        <taxon>Eukaryota</taxon>
        <taxon>Viridiplantae</taxon>
        <taxon>Streptophyta</taxon>
        <taxon>Embryophyta</taxon>
        <taxon>Tracheophyta</taxon>
        <taxon>Spermatophyta</taxon>
        <taxon>Magnoliopsida</taxon>
        <taxon>eudicotyledons</taxon>
        <taxon>Gunneridae</taxon>
        <taxon>Pentapetalae</taxon>
        <taxon>asterids</taxon>
        <taxon>lamiids</taxon>
        <taxon>Gentianales</taxon>
        <taxon>Rubiaceae</taxon>
        <taxon>Cinchonoideae</taxon>
        <taxon>Cinchoneae</taxon>
        <taxon>Cinchona</taxon>
    </lineage>
</organism>
<dbReference type="GO" id="GO:0005524">
    <property type="term" value="F:ATP binding"/>
    <property type="evidence" value="ECO:0007669"/>
    <property type="project" value="UniProtKB-KW"/>
</dbReference>
<dbReference type="PANTHER" id="PTHR10520:SF12">
    <property type="entry name" value="TRIFUNCTIONAL PURINE BIOSYNTHETIC PROTEIN ADENOSINE-3"/>
    <property type="match status" value="1"/>
</dbReference>
<dbReference type="EMBL" id="JBJUIK010000008">
    <property type="protein sequence ID" value="KAL3520948.1"/>
    <property type="molecule type" value="Genomic_DNA"/>
</dbReference>
<dbReference type="InterPro" id="IPR010918">
    <property type="entry name" value="PurM-like_C_dom"/>
</dbReference>
<gene>
    <name evidence="7" type="ORF">ACH5RR_019097</name>
</gene>
<keyword evidence="4" id="KW-0547">Nucleotide-binding</keyword>
<dbReference type="PANTHER" id="PTHR10520">
    <property type="entry name" value="TRIFUNCTIONAL PURINE BIOSYNTHETIC PROTEIN ADENOSINE-3-RELATED"/>
    <property type="match status" value="1"/>
</dbReference>
<comment type="caution">
    <text evidence="7">The sequence shown here is derived from an EMBL/GenBank/DDBJ whole genome shotgun (WGS) entry which is preliminary data.</text>
</comment>
<dbReference type="Gene3D" id="3.90.650.10">
    <property type="entry name" value="PurM-like C-terminal domain"/>
    <property type="match status" value="3"/>
</dbReference>
<dbReference type="Proteomes" id="UP001630127">
    <property type="component" value="Unassembled WGS sequence"/>
</dbReference>
<comment type="pathway">
    <text evidence="1">Purine metabolism; IMP biosynthesis via de novo pathway; 5-amino-1-(5-phospho-D-ribosyl)imidazole from N(2)-formyl-N(1)-(5-phospho-D-ribosyl)glycinamide: step 2/2.</text>
</comment>
<sequence>MRRSAFDSVGEVVDAAVNNGLVEDFPNKIVIRLAGWKLHLNEDHASSAIQLLGLIAGRIEEVEMRRTFNMGIGMVLVVYKEAAHRMLGNEGQIQYTALVLDLVSKGGVKGIAHITGGGFTDNIPRVFPTGLGAAGRIEEVEMRRTFNMGIGMVLVVDKEAAHRIIGV</sequence>
<keyword evidence="5" id="KW-0067">ATP-binding</keyword>
<reference evidence="7 8" key="1">
    <citation type="submission" date="2024-11" db="EMBL/GenBank/DDBJ databases">
        <title>A near-complete genome assembly of Cinchona calisaya.</title>
        <authorList>
            <person name="Lian D.C."/>
            <person name="Zhao X.W."/>
            <person name="Wei L."/>
        </authorList>
    </citation>
    <scope>NUCLEOTIDE SEQUENCE [LARGE SCALE GENOMIC DNA]</scope>
    <source>
        <tissue evidence="7">Nenye</tissue>
    </source>
</reference>
<dbReference type="EC" id="6.3.3.1" evidence="2"/>
<dbReference type="SUPFAM" id="SSF56042">
    <property type="entry name" value="PurM C-terminal domain-like"/>
    <property type="match status" value="2"/>
</dbReference>
<evidence type="ECO:0000256" key="1">
    <source>
        <dbReference type="ARBA" id="ARBA00004686"/>
    </source>
</evidence>
<evidence type="ECO:0000313" key="7">
    <source>
        <dbReference type="EMBL" id="KAL3520948.1"/>
    </source>
</evidence>
<feature type="domain" description="PurM-like C-terminal" evidence="6">
    <location>
        <begin position="94"/>
        <end position="161"/>
    </location>
</feature>
<evidence type="ECO:0000256" key="4">
    <source>
        <dbReference type="ARBA" id="ARBA00022741"/>
    </source>
</evidence>
<keyword evidence="8" id="KW-1185">Reference proteome</keyword>